<sequence length="346" mass="35316">MIGVDAECPGHTREVGGAGHGVLDSLTGQIAGPANGIGNEVGGVVAKSAEGARILVVRRLEVRDELAHLGVVGVERRVVIRVVHVVQCRGTRQLQQGRGLVSVAAQDRCGDAEIAGLLDDQADLVVVAGQVDRVEALRLDAGQDGLEVGVTGDVAFLAHDGAALGLELRAEVLGQALGVVGRRVLDDDRALRAQVVGGEAGHRGALERVGEAGTEGVFLHLAIADGDVLSGRRAGNDWDLVLVGDGDGRLERTGGGRADNGDDLVLGHQLRGQSRRLGGLGLGVVLDRLDLLAIDATGGVDLVEGHLDALDAGIAVGGDRPGKLVVDPNLDDIAVGRAGTATTTGK</sequence>
<evidence type="ECO:0000313" key="1">
    <source>
        <dbReference type="EMBL" id="MPM92726.1"/>
    </source>
</evidence>
<accession>A0A645DTR2</accession>
<comment type="caution">
    <text evidence="1">The sequence shown here is derived from an EMBL/GenBank/DDBJ whole genome shotgun (WGS) entry which is preliminary data.</text>
</comment>
<dbReference type="AlphaFoldDB" id="A0A645DTR2"/>
<gene>
    <name evidence="1" type="ORF">SDC9_139862</name>
</gene>
<proteinExistence type="predicted"/>
<protein>
    <submittedName>
        <fullName evidence="1">Uncharacterized protein</fullName>
    </submittedName>
</protein>
<name>A0A645DTR2_9ZZZZ</name>
<organism evidence="1">
    <name type="scientific">bioreactor metagenome</name>
    <dbReference type="NCBI Taxonomy" id="1076179"/>
    <lineage>
        <taxon>unclassified sequences</taxon>
        <taxon>metagenomes</taxon>
        <taxon>ecological metagenomes</taxon>
    </lineage>
</organism>
<dbReference type="EMBL" id="VSSQ01039629">
    <property type="protein sequence ID" value="MPM92726.1"/>
    <property type="molecule type" value="Genomic_DNA"/>
</dbReference>
<reference evidence="1" key="1">
    <citation type="submission" date="2019-08" db="EMBL/GenBank/DDBJ databases">
        <authorList>
            <person name="Kucharzyk K."/>
            <person name="Murdoch R.W."/>
            <person name="Higgins S."/>
            <person name="Loffler F."/>
        </authorList>
    </citation>
    <scope>NUCLEOTIDE SEQUENCE</scope>
</reference>